<keyword evidence="4" id="KW-1185">Reference proteome</keyword>
<dbReference type="PROSITE" id="PS50805">
    <property type="entry name" value="KRAB"/>
    <property type="match status" value="1"/>
</dbReference>
<evidence type="ECO:0000313" key="3">
    <source>
        <dbReference type="Ensembl" id="ENSSPUP00000009437.1"/>
    </source>
</evidence>
<feature type="chain" id="PRO_5034830560" description="KRAB domain-containing protein" evidence="1">
    <location>
        <begin position="20"/>
        <end position="73"/>
    </location>
</feature>
<dbReference type="InterPro" id="IPR001909">
    <property type="entry name" value="KRAB"/>
</dbReference>
<proteinExistence type="predicted"/>
<sequence length="73" mass="8606">VTTFPAAFVVVFLQGFVTFEDVAVRFSAEEWVMLESWQKVLYREVMEENYELLLSLGKRRHPLQAVWEGRRLG</sequence>
<dbReference type="InterPro" id="IPR036051">
    <property type="entry name" value="KRAB_dom_sf"/>
</dbReference>
<evidence type="ECO:0000256" key="1">
    <source>
        <dbReference type="SAM" id="SignalP"/>
    </source>
</evidence>
<dbReference type="Pfam" id="PF01352">
    <property type="entry name" value="KRAB"/>
    <property type="match status" value="1"/>
</dbReference>
<reference evidence="3" key="1">
    <citation type="submission" date="2025-08" db="UniProtKB">
        <authorList>
            <consortium name="Ensembl"/>
        </authorList>
    </citation>
    <scope>IDENTIFICATION</scope>
</reference>
<accession>A0A8D0GQQ6</accession>
<dbReference type="SMART" id="SM00349">
    <property type="entry name" value="KRAB"/>
    <property type="match status" value="1"/>
</dbReference>
<organism evidence="3 4">
    <name type="scientific">Sphenodon punctatus</name>
    <name type="common">Tuatara</name>
    <name type="synonym">Hatteria punctata</name>
    <dbReference type="NCBI Taxonomy" id="8508"/>
    <lineage>
        <taxon>Eukaryota</taxon>
        <taxon>Metazoa</taxon>
        <taxon>Chordata</taxon>
        <taxon>Craniata</taxon>
        <taxon>Vertebrata</taxon>
        <taxon>Euteleostomi</taxon>
        <taxon>Lepidosauria</taxon>
        <taxon>Sphenodontia</taxon>
        <taxon>Sphenodontidae</taxon>
        <taxon>Sphenodon</taxon>
    </lineage>
</organism>
<dbReference type="PANTHER" id="PTHR23232">
    <property type="entry name" value="KRAB DOMAIN C2H2 ZINC FINGER"/>
    <property type="match status" value="1"/>
</dbReference>
<evidence type="ECO:0000313" key="4">
    <source>
        <dbReference type="Proteomes" id="UP000694392"/>
    </source>
</evidence>
<dbReference type="InterPro" id="IPR050169">
    <property type="entry name" value="Krueppel_C2H2_ZnF"/>
</dbReference>
<dbReference type="GeneTree" id="ENSGT00960000187104"/>
<dbReference type="AlphaFoldDB" id="A0A8D0GQQ6"/>
<keyword evidence="1" id="KW-0732">Signal</keyword>
<reference evidence="3" key="2">
    <citation type="submission" date="2025-09" db="UniProtKB">
        <authorList>
            <consortium name="Ensembl"/>
        </authorList>
    </citation>
    <scope>IDENTIFICATION</scope>
</reference>
<protein>
    <recommendedName>
        <fullName evidence="2">KRAB domain-containing protein</fullName>
    </recommendedName>
</protein>
<feature type="domain" description="KRAB" evidence="2">
    <location>
        <begin position="17"/>
        <end position="73"/>
    </location>
</feature>
<dbReference type="SUPFAM" id="SSF109640">
    <property type="entry name" value="KRAB domain (Kruppel-associated box)"/>
    <property type="match status" value="1"/>
</dbReference>
<dbReference type="GO" id="GO:0006355">
    <property type="term" value="P:regulation of DNA-templated transcription"/>
    <property type="evidence" value="ECO:0007669"/>
    <property type="project" value="InterPro"/>
</dbReference>
<dbReference type="Ensembl" id="ENSSPUT00000010068.1">
    <property type="protein sequence ID" value="ENSSPUP00000009437.1"/>
    <property type="gene ID" value="ENSSPUG00000007339.1"/>
</dbReference>
<dbReference type="CDD" id="cd07765">
    <property type="entry name" value="KRAB_A-box"/>
    <property type="match status" value="1"/>
</dbReference>
<evidence type="ECO:0000259" key="2">
    <source>
        <dbReference type="PROSITE" id="PS50805"/>
    </source>
</evidence>
<dbReference type="Proteomes" id="UP000694392">
    <property type="component" value="Unplaced"/>
</dbReference>
<name>A0A8D0GQQ6_SPHPU</name>
<dbReference type="OMA" id="FTCEEWE"/>
<dbReference type="Gene3D" id="6.10.140.140">
    <property type="match status" value="1"/>
</dbReference>
<feature type="signal peptide" evidence="1">
    <location>
        <begin position="1"/>
        <end position="19"/>
    </location>
</feature>
<dbReference type="PANTHER" id="PTHR23232:SF133">
    <property type="entry name" value="RIKEN CDNA 1700020N01 GENE"/>
    <property type="match status" value="1"/>
</dbReference>